<evidence type="ECO:0000313" key="3">
    <source>
        <dbReference type="Proteomes" id="UP000674143"/>
    </source>
</evidence>
<dbReference type="AlphaFoldDB" id="A0A836HPT9"/>
<protein>
    <submittedName>
        <fullName evidence="2">Uncharacterized protein</fullName>
    </submittedName>
</protein>
<proteinExistence type="predicted"/>
<feature type="compositionally biased region" description="Polar residues" evidence="1">
    <location>
        <begin position="160"/>
        <end position="178"/>
    </location>
</feature>
<feature type="region of interest" description="Disordered" evidence="1">
    <location>
        <begin position="49"/>
        <end position="74"/>
    </location>
</feature>
<evidence type="ECO:0000256" key="1">
    <source>
        <dbReference type="SAM" id="MobiDB-lite"/>
    </source>
</evidence>
<feature type="compositionally biased region" description="Pro residues" evidence="1">
    <location>
        <begin position="149"/>
        <end position="159"/>
    </location>
</feature>
<keyword evidence="3" id="KW-1185">Reference proteome</keyword>
<feature type="region of interest" description="Disordered" evidence="1">
    <location>
        <begin position="483"/>
        <end position="502"/>
    </location>
</feature>
<dbReference type="GeneID" id="92361825"/>
<sequence>MQPQQQDMASTVSSASTAVDTDDILQQYERLLFQLSQQVLEQEEEIRSLRTARQASQHGHHRRHVDSDVGGSEKHKRAAAVITTESLSVSVKGCRQGRAQSAVATEAAQMARTNENSSLRLTHPLPSTPQVSSIGSAEDVDDHSIMEPSPEPTARPPESPQYSATGSTAPSWTRSVGKSSGQQAATSVLACSSAMCDVSSASDKTNGGLTPSAVCDCPPSGKTAFAEAFGASSLERAVESGSDSGSLLRCRRTTAQWTRRARLETPQVKFDGQDAMSYLLSVFSSAKSTREADRAETEVMAAVSEASVCERENGEAAVARSRKAPLQQRGRHVARRLFRLDVLEEDEGSESGSEHPSGGIAFDDPRPAPRQSPSTPSRDRRGDGNSSAPEHHRLYGAFDDEDGFWQERYARIMACALAAEHTAADTIMEENKTEQQRQHGGGIRPRAPVAARSRIVSLHDQSASATAAHLLRLFTLKPTARLTPETNAGDRVDGGDSFSTIA</sequence>
<evidence type="ECO:0000313" key="2">
    <source>
        <dbReference type="EMBL" id="KAG5485328.1"/>
    </source>
</evidence>
<feature type="region of interest" description="Disordered" evidence="1">
    <location>
        <begin position="105"/>
        <end position="178"/>
    </location>
</feature>
<feature type="region of interest" description="Disordered" evidence="1">
    <location>
        <begin position="1"/>
        <end position="20"/>
    </location>
</feature>
<accession>A0A836HPT9</accession>
<feature type="compositionally biased region" description="Low complexity" evidence="1">
    <location>
        <begin position="9"/>
        <end position="19"/>
    </location>
</feature>
<organism evidence="2 3">
    <name type="scientific">Leishmania orientalis</name>
    <dbReference type="NCBI Taxonomy" id="2249476"/>
    <lineage>
        <taxon>Eukaryota</taxon>
        <taxon>Discoba</taxon>
        <taxon>Euglenozoa</taxon>
        <taxon>Kinetoplastea</taxon>
        <taxon>Metakinetoplastina</taxon>
        <taxon>Trypanosomatida</taxon>
        <taxon>Trypanosomatidae</taxon>
        <taxon>Leishmaniinae</taxon>
        <taxon>Leishmania</taxon>
    </lineage>
</organism>
<dbReference type="RefSeq" id="XP_067065065.1">
    <property type="nucleotide sequence ID" value="XM_067207891.1"/>
</dbReference>
<feature type="compositionally biased region" description="Basic and acidic residues" evidence="1">
    <location>
        <begin position="377"/>
        <end position="393"/>
    </location>
</feature>
<dbReference type="EMBL" id="JAFHLR010000011">
    <property type="protein sequence ID" value="KAG5485328.1"/>
    <property type="molecule type" value="Genomic_DNA"/>
</dbReference>
<feature type="compositionally biased region" description="Low complexity" evidence="1">
    <location>
        <begin position="350"/>
        <end position="359"/>
    </location>
</feature>
<dbReference type="Proteomes" id="UP000674143">
    <property type="component" value="Unassembled WGS sequence"/>
</dbReference>
<feature type="region of interest" description="Disordered" evidence="1">
    <location>
        <begin position="345"/>
        <end position="394"/>
    </location>
</feature>
<name>A0A836HPT9_9TRYP</name>
<comment type="caution">
    <text evidence="2">The sequence shown here is derived from an EMBL/GenBank/DDBJ whole genome shotgun (WGS) entry which is preliminary data.</text>
</comment>
<dbReference type="SMR" id="A0A836HPT9"/>
<dbReference type="KEGG" id="loi:92361825"/>
<reference evidence="3" key="2">
    <citation type="journal article" date="2021" name="Sci. Data">
        <title>Chromosome-scale genome sequencing, assembly and annotation of six genomes from subfamily Leishmaniinae.</title>
        <authorList>
            <person name="Almutairi H."/>
            <person name="Urbaniak M.D."/>
            <person name="Bates M.D."/>
            <person name="Jariyapan N."/>
            <person name="Kwakye-Nuako G."/>
            <person name="Thomaz Soccol V."/>
            <person name="Al-Salem W.S."/>
            <person name="Dillon R.J."/>
            <person name="Bates P.A."/>
            <person name="Gatherer D."/>
        </authorList>
    </citation>
    <scope>NUCLEOTIDE SEQUENCE [LARGE SCALE GENOMIC DNA]</scope>
</reference>
<gene>
    <name evidence="2" type="ORF">LSCM4_05963</name>
</gene>
<feature type="compositionally biased region" description="Polar residues" evidence="1">
    <location>
        <begin position="111"/>
        <end position="120"/>
    </location>
</feature>
<reference evidence="3" key="1">
    <citation type="journal article" date="2021" name="Microbiol. Resour. Announc.">
        <title>LGAAP: Leishmaniinae Genome Assembly and Annotation Pipeline.</title>
        <authorList>
            <person name="Almutairi H."/>
            <person name="Urbaniak M.D."/>
            <person name="Bates M.D."/>
            <person name="Jariyapan N."/>
            <person name="Kwakye-Nuako G."/>
            <person name="Thomaz-Soccol V."/>
            <person name="Al-Salem W.S."/>
            <person name="Dillon R.J."/>
            <person name="Bates P.A."/>
            <person name="Gatherer D."/>
        </authorList>
    </citation>
    <scope>NUCLEOTIDE SEQUENCE [LARGE SCALE GENOMIC DNA]</scope>
</reference>